<dbReference type="EMBL" id="BMXT01000001">
    <property type="protein sequence ID" value="GGY22221.1"/>
    <property type="molecule type" value="Genomic_DNA"/>
</dbReference>
<name>A0ABQ2ZR12_9GAMM</name>
<evidence type="ECO:0000313" key="3">
    <source>
        <dbReference type="EMBL" id="GGY22221.1"/>
    </source>
</evidence>
<organism evidence="3 4">
    <name type="scientific">Rhodanobacter panaciterrae</name>
    <dbReference type="NCBI Taxonomy" id="490572"/>
    <lineage>
        <taxon>Bacteria</taxon>
        <taxon>Pseudomonadati</taxon>
        <taxon>Pseudomonadota</taxon>
        <taxon>Gammaproteobacteria</taxon>
        <taxon>Lysobacterales</taxon>
        <taxon>Rhodanobacteraceae</taxon>
        <taxon>Rhodanobacter</taxon>
    </lineage>
</organism>
<feature type="signal peptide" evidence="1">
    <location>
        <begin position="1"/>
        <end position="24"/>
    </location>
</feature>
<dbReference type="InterPro" id="IPR027843">
    <property type="entry name" value="DUF4440"/>
</dbReference>
<dbReference type="InterPro" id="IPR032710">
    <property type="entry name" value="NTF2-like_dom_sf"/>
</dbReference>
<feature type="domain" description="DUF4440" evidence="2">
    <location>
        <begin position="33"/>
        <end position="140"/>
    </location>
</feature>
<protein>
    <recommendedName>
        <fullName evidence="2">DUF4440 domain-containing protein</fullName>
    </recommendedName>
</protein>
<dbReference type="Gene3D" id="3.10.450.50">
    <property type="match status" value="1"/>
</dbReference>
<dbReference type="Pfam" id="PF14534">
    <property type="entry name" value="DUF4440"/>
    <property type="match status" value="1"/>
</dbReference>
<keyword evidence="4" id="KW-1185">Reference proteome</keyword>
<dbReference type="Proteomes" id="UP000621898">
    <property type="component" value="Unassembled WGS sequence"/>
</dbReference>
<evidence type="ECO:0000259" key="2">
    <source>
        <dbReference type="Pfam" id="PF14534"/>
    </source>
</evidence>
<reference evidence="4" key="1">
    <citation type="journal article" date="2019" name="Int. J. Syst. Evol. Microbiol.">
        <title>The Global Catalogue of Microorganisms (GCM) 10K type strain sequencing project: providing services to taxonomists for standard genome sequencing and annotation.</title>
        <authorList>
            <consortium name="The Broad Institute Genomics Platform"/>
            <consortium name="The Broad Institute Genome Sequencing Center for Infectious Disease"/>
            <person name="Wu L."/>
            <person name="Ma J."/>
        </authorList>
    </citation>
    <scope>NUCLEOTIDE SEQUENCE [LARGE SCALE GENOMIC DNA]</scope>
    <source>
        <strain evidence="4">KCTC 22232</strain>
    </source>
</reference>
<evidence type="ECO:0000256" key="1">
    <source>
        <dbReference type="SAM" id="SignalP"/>
    </source>
</evidence>
<dbReference type="RefSeq" id="WP_189440394.1">
    <property type="nucleotide sequence ID" value="NZ_BMXT01000001.1"/>
</dbReference>
<comment type="caution">
    <text evidence="3">The sequence shown here is derived from an EMBL/GenBank/DDBJ whole genome shotgun (WGS) entry which is preliminary data.</text>
</comment>
<dbReference type="SUPFAM" id="SSF54427">
    <property type="entry name" value="NTF2-like"/>
    <property type="match status" value="1"/>
</dbReference>
<keyword evidence="1" id="KW-0732">Signal</keyword>
<accession>A0ABQ2ZR12</accession>
<feature type="chain" id="PRO_5047518746" description="DUF4440 domain-containing protein" evidence="1">
    <location>
        <begin position="25"/>
        <end position="245"/>
    </location>
</feature>
<evidence type="ECO:0000313" key="4">
    <source>
        <dbReference type="Proteomes" id="UP000621898"/>
    </source>
</evidence>
<proteinExistence type="predicted"/>
<sequence>MSCHRTVPKVVLLALLVVCLPAFAATEDVAALIKRQSQEFSDASASGDAAVLDRYLDDRVTFMIEDGSVVTKHDILASAGPSPKGISNHLVQADFHVQVYGPVAVTSFTDQSTVHAHGQISHATYRSTEVWQQEASGWRMISSQTTAVPQDPPAATLPVKLLNEYAGTYKAGTDVTFVIARHGDELTGMVNGGKPYAIKVELKDVLFTPGQPRLRRLVQRDAGGKVIGIITRRDGLDALVLKRTS</sequence>
<gene>
    <name evidence="3" type="ORF">GCM10008098_14130</name>
</gene>